<comment type="caution">
    <text evidence="6">The sequence shown here is derived from an EMBL/GenBank/DDBJ whole genome shotgun (WGS) entry which is preliminary data.</text>
</comment>
<dbReference type="Proteomes" id="UP000193685">
    <property type="component" value="Unassembled WGS sequence"/>
</dbReference>
<proteinExistence type="predicted"/>
<evidence type="ECO:0000256" key="3">
    <source>
        <dbReference type="ARBA" id="ARBA00022989"/>
    </source>
</evidence>
<dbReference type="GO" id="GO:0016020">
    <property type="term" value="C:membrane"/>
    <property type="evidence" value="ECO:0007669"/>
    <property type="project" value="UniProtKB-SubCell"/>
</dbReference>
<dbReference type="OMA" id="ARANHEI"/>
<keyword evidence="4 5" id="KW-0472">Membrane</keyword>
<gene>
    <name evidence="6" type="ORF">BCR37DRAFT_303991</name>
</gene>
<keyword evidence="3 5" id="KW-1133">Transmembrane helix</keyword>
<sequence length="318" mass="34963">MSENFPEGYRDPSRPNPGGEYSARIIIYGYTPSLSFAAVALATFGIMTIVHLYLTARYRTRYFSMVILGCIFEMVGYAFRMVSYLGNVYDYRWFVVSYFFLVVAPVLYSAAIYACMSSLVKSTGKWTPKQAKQILIVFVTFDVVCTVAQVAGAAGIGAASSNGKDPSNANKAVIAGLAVQTAAFLVFFILLSLFAFTTPYWNSMASVLTRSEETGTVIVQNPTRAKYHLLRAGRENIPSHILLLLAASFFIFLRTVFRLAESADGVNSKAATSEILFAMLDYFPVIIAVILLALGHPGKYTQENIARAEQAVVNKERA</sequence>
<evidence type="ECO:0000256" key="1">
    <source>
        <dbReference type="ARBA" id="ARBA00004141"/>
    </source>
</evidence>
<feature type="transmembrane region" description="Helical" evidence="5">
    <location>
        <begin position="91"/>
        <end position="113"/>
    </location>
</feature>
<evidence type="ECO:0000256" key="5">
    <source>
        <dbReference type="SAM" id="Phobius"/>
    </source>
</evidence>
<feature type="transmembrane region" description="Helical" evidence="5">
    <location>
        <begin position="172"/>
        <end position="196"/>
    </location>
</feature>
<feature type="transmembrane region" description="Helical" evidence="5">
    <location>
        <begin position="241"/>
        <end position="260"/>
    </location>
</feature>
<evidence type="ECO:0000313" key="6">
    <source>
        <dbReference type="EMBL" id="ORY82496.1"/>
    </source>
</evidence>
<keyword evidence="7" id="KW-1185">Reference proteome</keyword>
<comment type="subcellular location">
    <subcellularLocation>
        <location evidence="1">Membrane</location>
        <topology evidence="1">Multi-pass membrane protein</topology>
    </subcellularLocation>
</comment>
<feature type="transmembrane region" description="Helical" evidence="5">
    <location>
        <begin position="275"/>
        <end position="294"/>
    </location>
</feature>
<dbReference type="OrthoDB" id="1844152at2759"/>
<evidence type="ECO:0000256" key="4">
    <source>
        <dbReference type="ARBA" id="ARBA00023136"/>
    </source>
</evidence>
<feature type="transmembrane region" description="Helical" evidence="5">
    <location>
        <begin position="62"/>
        <end position="79"/>
    </location>
</feature>
<dbReference type="PANTHER" id="PTHR31465">
    <property type="entry name" value="PROTEIN RTA1-RELATED"/>
    <property type="match status" value="1"/>
</dbReference>
<name>A0A1Y2FGT9_PROLT</name>
<accession>A0A1Y2FGT9</accession>
<protein>
    <submittedName>
        <fullName evidence="6">RTA1 like protein-domain-containing protein</fullName>
    </submittedName>
</protein>
<reference evidence="6 7" key="1">
    <citation type="submission" date="2016-07" db="EMBL/GenBank/DDBJ databases">
        <title>Pervasive Adenine N6-methylation of Active Genes in Fungi.</title>
        <authorList>
            <consortium name="DOE Joint Genome Institute"/>
            <person name="Mondo S.J."/>
            <person name="Dannebaum R.O."/>
            <person name="Kuo R.C."/>
            <person name="Labutti K."/>
            <person name="Haridas S."/>
            <person name="Kuo A."/>
            <person name="Salamov A."/>
            <person name="Ahrendt S.R."/>
            <person name="Lipzen A."/>
            <person name="Sullivan W."/>
            <person name="Andreopoulos W.B."/>
            <person name="Clum A."/>
            <person name="Lindquist E."/>
            <person name="Daum C."/>
            <person name="Ramamoorthy G.K."/>
            <person name="Gryganskyi A."/>
            <person name="Culley D."/>
            <person name="Magnuson J.K."/>
            <person name="James T.Y."/>
            <person name="O'Malley M.A."/>
            <person name="Stajich J.E."/>
            <person name="Spatafora J.W."/>
            <person name="Visel A."/>
            <person name="Grigoriev I.V."/>
        </authorList>
    </citation>
    <scope>NUCLEOTIDE SEQUENCE [LARGE SCALE GENOMIC DNA]</scope>
    <source>
        <strain evidence="6 7">12-1054</strain>
    </source>
</reference>
<keyword evidence="2 5" id="KW-0812">Transmembrane</keyword>
<evidence type="ECO:0000313" key="7">
    <source>
        <dbReference type="Proteomes" id="UP000193685"/>
    </source>
</evidence>
<dbReference type="GeneID" id="63783532"/>
<dbReference type="EMBL" id="MCFI01000009">
    <property type="protein sequence ID" value="ORY82496.1"/>
    <property type="molecule type" value="Genomic_DNA"/>
</dbReference>
<dbReference type="AlphaFoldDB" id="A0A1Y2FGT9"/>
<feature type="transmembrane region" description="Helical" evidence="5">
    <location>
        <begin position="134"/>
        <end position="160"/>
    </location>
</feature>
<dbReference type="InterPro" id="IPR007568">
    <property type="entry name" value="RTA1"/>
</dbReference>
<feature type="transmembrane region" description="Helical" evidence="5">
    <location>
        <begin position="25"/>
        <end position="50"/>
    </location>
</feature>
<dbReference type="Pfam" id="PF04479">
    <property type="entry name" value="RTA1"/>
    <property type="match status" value="1"/>
</dbReference>
<dbReference type="STRING" id="56484.A0A1Y2FGT9"/>
<dbReference type="RefSeq" id="XP_040725367.1">
    <property type="nucleotide sequence ID" value="XM_040866933.1"/>
</dbReference>
<organism evidence="6 7">
    <name type="scientific">Protomyces lactucae-debilis</name>
    <dbReference type="NCBI Taxonomy" id="2754530"/>
    <lineage>
        <taxon>Eukaryota</taxon>
        <taxon>Fungi</taxon>
        <taxon>Dikarya</taxon>
        <taxon>Ascomycota</taxon>
        <taxon>Taphrinomycotina</taxon>
        <taxon>Taphrinomycetes</taxon>
        <taxon>Taphrinales</taxon>
        <taxon>Protomycetaceae</taxon>
        <taxon>Protomyces</taxon>
    </lineage>
</organism>
<dbReference type="PANTHER" id="PTHR31465:SF1">
    <property type="entry name" value="PROTEIN RTA1-RELATED"/>
    <property type="match status" value="1"/>
</dbReference>
<evidence type="ECO:0000256" key="2">
    <source>
        <dbReference type="ARBA" id="ARBA00022692"/>
    </source>
</evidence>